<proteinExistence type="predicted"/>
<dbReference type="SUPFAM" id="SSF53098">
    <property type="entry name" value="Ribonuclease H-like"/>
    <property type="match status" value="1"/>
</dbReference>
<dbReference type="Proteomes" id="UP000285478">
    <property type="component" value="Chromosome"/>
</dbReference>
<evidence type="ECO:0000313" key="4">
    <source>
        <dbReference type="Proteomes" id="UP000285478"/>
    </source>
</evidence>
<dbReference type="GO" id="GO:0003676">
    <property type="term" value="F:nucleic acid binding"/>
    <property type="evidence" value="ECO:0007669"/>
    <property type="project" value="InterPro"/>
</dbReference>
<sequence>MREFHNMGANVQKADRRKIVFKTGEFVSHQNKIYQLTNLINFEEAIGVDIKTGRSERLLIISLEIAKLDDNLERNNGHIHRDLADVSDDNWKEIERRFSLIQPILKNASRSEIELHATQHGTHFTTLYRWVRHYHATGSLLGLLPKKKGINKGTIKTESQVENIISKIVDEYYLSKQRPTIKATLDAIKIACKHQNIEAPSDSTIRRRISTISEYQRLKRRNKKNKAKKYEPAPGSFEATYPLQVVQIDHTPVDLILVDDEYRLPIGRPYITFAICIYSRMIVGYWLSLDAPSTTSVAMCIGNSINPKDELLLLNKVESTWPVWGFMETIHVDNAGEFRSDTLKRSCLIHDINLDFRPINQPQYGSHIERLIGTVMKKVHNLPGTTFSNIEERAEYDSDGNAVFTFDEFDKYILTYITKYYHKNRHSSLGVSPEDKWHQGIFGNLHSEGIGYPPKPNNPDTIYKDFLPIIERTIQSNGVNIDGLNYFDNVLRPFLHAMNEETNKKKKFVFRRDPRDISYIWFYEANNQTYFKIPLANTTIPPMSIWEFREAKKRIQEYGYTFSEHVLLDTLQELNEMAEEAAKKTRKIRRNQQKKQINKTNLQQITPQFQHIQTPDDDELWNDDIPVFN</sequence>
<dbReference type="AlphaFoldDB" id="A0A451G4N9"/>
<dbReference type="InterPro" id="IPR012337">
    <property type="entry name" value="RNaseH-like_sf"/>
</dbReference>
<dbReference type="KEGG" id="htr:EPV75_01545"/>
<dbReference type="InterPro" id="IPR036397">
    <property type="entry name" value="RNaseH_sf"/>
</dbReference>
<name>A0A451G4N9_9GAMM</name>
<dbReference type="Pfam" id="PF09299">
    <property type="entry name" value="Mu-transpos_C"/>
    <property type="match status" value="1"/>
</dbReference>
<evidence type="ECO:0000256" key="1">
    <source>
        <dbReference type="SAM" id="MobiDB-lite"/>
    </source>
</evidence>
<feature type="domain" description="Integrase catalytic" evidence="2">
    <location>
        <begin position="238"/>
        <end position="441"/>
    </location>
</feature>
<dbReference type="Gene3D" id="1.10.10.60">
    <property type="entry name" value="Homeodomain-like"/>
    <property type="match status" value="1"/>
</dbReference>
<accession>A0A451G4N9</accession>
<organism evidence="3 4">
    <name type="scientific">Hydrogenovibrio thermophilus</name>
    <dbReference type="NCBI Taxonomy" id="265883"/>
    <lineage>
        <taxon>Bacteria</taxon>
        <taxon>Pseudomonadati</taxon>
        <taxon>Pseudomonadota</taxon>
        <taxon>Gammaproteobacteria</taxon>
        <taxon>Thiotrichales</taxon>
        <taxon>Piscirickettsiaceae</taxon>
        <taxon>Hydrogenovibrio</taxon>
    </lineage>
</organism>
<dbReference type="GO" id="GO:0015074">
    <property type="term" value="P:DNA integration"/>
    <property type="evidence" value="ECO:0007669"/>
    <property type="project" value="InterPro"/>
</dbReference>
<dbReference type="Gene3D" id="3.30.420.10">
    <property type="entry name" value="Ribonuclease H-like superfamily/Ribonuclease H"/>
    <property type="match status" value="1"/>
</dbReference>
<gene>
    <name evidence="3" type="ORF">EPV75_01545</name>
</gene>
<evidence type="ECO:0000313" key="3">
    <source>
        <dbReference type="EMBL" id="QAB14445.1"/>
    </source>
</evidence>
<feature type="region of interest" description="Disordered" evidence="1">
    <location>
        <begin position="585"/>
        <end position="618"/>
    </location>
</feature>
<evidence type="ECO:0000259" key="2">
    <source>
        <dbReference type="PROSITE" id="PS50994"/>
    </source>
</evidence>
<protein>
    <submittedName>
        <fullName evidence="3">Transposase</fullName>
    </submittedName>
</protein>
<feature type="compositionally biased region" description="Polar residues" evidence="1">
    <location>
        <begin position="598"/>
        <end position="613"/>
    </location>
</feature>
<dbReference type="InterPro" id="IPR001584">
    <property type="entry name" value="Integrase_cat-core"/>
</dbReference>
<dbReference type="PROSITE" id="PS50994">
    <property type="entry name" value="INTEGRASE"/>
    <property type="match status" value="1"/>
</dbReference>
<keyword evidence="4" id="KW-1185">Reference proteome</keyword>
<feature type="compositionally biased region" description="Basic residues" evidence="1">
    <location>
        <begin position="585"/>
        <end position="597"/>
    </location>
</feature>
<dbReference type="EMBL" id="CP035033">
    <property type="protein sequence ID" value="QAB14445.1"/>
    <property type="molecule type" value="Genomic_DNA"/>
</dbReference>
<dbReference type="InterPro" id="IPR015378">
    <property type="entry name" value="Transposase-like_Mu_C"/>
</dbReference>
<reference evidence="3 4" key="1">
    <citation type="journal article" date="2018" name="Environ. Microbiol.">
        <title>Genomes of ubiquitous marine and hypersaline Hydrogenovibrio, Thiomicrorhabdus and Thiomicrospira spp. encode a diversity of mechanisms to sustain chemolithoautotrophy in heterogeneous environments.</title>
        <authorList>
            <person name="Scott K.M."/>
            <person name="Williams J."/>
            <person name="Porter C.M.B."/>
            <person name="Russel S."/>
            <person name="Harmer T.L."/>
            <person name="Paul J.H."/>
            <person name="Antonen K.M."/>
            <person name="Bridges M.K."/>
            <person name="Camper G.J."/>
            <person name="Campla C.K."/>
            <person name="Casella L.G."/>
            <person name="Chase E."/>
            <person name="Conrad J.W."/>
            <person name="Cruz M.C."/>
            <person name="Dunlap D.S."/>
            <person name="Duran L."/>
            <person name="Fahsbender E.M."/>
            <person name="Goldsmith D.B."/>
            <person name="Keeley R.F."/>
            <person name="Kondoff M.R."/>
            <person name="Kussy B.I."/>
            <person name="Lane M.K."/>
            <person name="Lawler S."/>
            <person name="Leigh B.A."/>
            <person name="Lewis C."/>
            <person name="Lostal L.M."/>
            <person name="Marking D."/>
            <person name="Mancera P.A."/>
            <person name="McClenthan E.C."/>
            <person name="McIntyre E.A."/>
            <person name="Mine J.A."/>
            <person name="Modi S."/>
            <person name="Moore B.D."/>
            <person name="Morgan W.A."/>
            <person name="Nelson K.M."/>
            <person name="Nguyen K.N."/>
            <person name="Ogburn N."/>
            <person name="Parrino D.G."/>
            <person name="Pedapudi A.D."/>
            <person name="Pelham R.P."/>
            <person name="Preece A.M."/>
            <person name="Rampersad E.A."/>
            <person name="Richardson J.C."/>
            <person name="Rodgers C.M."/>
            <person name="Schaffer B.L."/>
            <person name="Sheridan N.E."/>
            <person name="Solone M.R."/>
            <person name="Staley Z.R."/>
            <person name="Tabuchi M."/>
            <person name="Waide R.J."/>
            <person name="Wanjugi P.W."/>
            <person name="Young S."/>
            <person name="Clum A."/>
            <person name="Daum C."/>
            <person name="Huntemann M."/>
            <person name="Ivanova N."/>
            <person name="Kyrpides N."/>
            <person name="Mikhailova N."/>
            <person name="Palaniappan K."/>
            <person name="Pillay M."/>
            <person name="Reddy T.B.K."/>
            <person name="Shapiro N."/>
            <person name="Stamatis D."/>
            <person name="Varghese N."/>
            <person name="Woyke T."/>
            <person name="Boden R."/>
            <person name="Freyermuth S.K."/>
            <person name="Kerfeld C.A."/>
        </authorList>
    </citation>
    <scope>NUCLEOTIDE SEQUENCE [LARGE SCALE GENOMIC DNA]</scope>
    <source>
        <strain evidence="3 4">JR-2</strain>
    </source>
</reference>